<evidence type="ECO:0000256" key="1">
    <source>
        <dbReference type="SAM" id="MobiDB-lite"/>
    </source>
</evidence>
<evidence type="ECO:0000313" key="4">
    <source>
        <dbReference type="Proteomes" id="UP000664771"/>
    </source>
</evidence>
<accession>A0ABS3LWX3</accession>
<evidence type="ECO:0000313" key="3">
    <source>
        <dbReference type="EMBL" id="MBO1360396.1"/>
    </source>
</evidence>
<keyword evidence="4" id="KW-1185">Reference proteome</keyword>
<gene>
    <name evidence="3" type="ORF">J2D73_11415</name>
</gene>
<feature type="compositionally biased region" description="Polar residues" evidence="1">
    <location>
        <begin position="11"/>
        <end position="34"/>
    </location>
</feature>
<evidence type="ECO:0000259" key="2">
    <source>
        <dbReference type="Pfam" id="PF10135"/>
    </source>
</evidence>
<dbReference type="RefSeq" id="WP_207881680.1">
    <property type="nucleotide sequence ID" value="NZ_JAFVMF010000011.1"/>
</dbReference>
<organism evidence="3 4">
    <name type="scientific">Acetobacter sacchari</name>
    <dbReference type="NCBI Taxonomy" id="2661687"/>
    <lineage>
        <taxon>Bacteria</taxon>
        <taxon>Pseudomonadati</taxon>
        <taxon>Pseudomonadota</taxon>
        <taxon>Alphaproteobacteria</taxon>
        <taxon>Acetobacterales</taxon>
        <taxon>Acetobacteraceae</taxon>
        <taxon>Acetobacter</taxon>
    </lineage>
</organism>
<sequence length="134" mass="14067">MSVISPGSYGDTRTNNNGTASFTPQSVKAPSNANADESISVGALLSPGTAEGPVDAKAWKAATDFEAMTTAQFLQPIFATVDESKELFGGGAGEAAFKPMLITEMAREMEKSGGLGLARSIYRQILAMQEKKDD</sequence>
<reference evidence="3 4" key="1">
    <citation type="submission" date="2021-03" db="EMBL/GenBank/DDBJ databases">
        <title>The complete genome sequence of Acetobacter sacchari TBRC 11175.</title>
        <authorList>
            <person name="Charoenyingcharoen P."/>
            <person name="Yukphan P."/>
        </authorList>
    </citation>
    <scope>NUCLEOTIDE SEQUENCE [LARGE SCALE GENOMIC DNA]</scope>
    <source>
        <strain evidence="3 4">TBRC 11175</strain>
    </source>
</reference>
<proteinExistence type="predicted"/>
<feature type="region of interest" description="Disordered" evidence="1">
    <location>
        <begin position="1"/>
        <end position="34"/>
    </location>
</feature>
<name>A0ABS3LWX3_9PROT</name>
<protein>
    <submittedName>
        <fullName evidence="3">Rod-binding protein</fullName>
    </submittedName>
</protein>
<feature type="domain" description="Flagellar protein FlgJ N-terminal" evidence="2">
    <location>
        <begin position="79"/>
        <end position="124"/>
    </location>
</feature>
<dbReference type="InterPro" id="IPR019301">
    <property type="entry name" value="Flagellar_prot_FlgJ_N"/>
</dbReference>
<dbReference type="EMBL" id="JAFVMF010000011">
    <property type="protein sequence ID" value="MBO1360396.1"/>
    <property type="molecule type" value="Genomic_DNA"/>
</dbReference>
<dbReference type="Proteomes" id="UP000664771">
    <property type="component" value="Unassembled WGS sequence"/>
</dbReference>
<comment type="caution">
    <text evidence="3">The sequence shown here is derived from an EMBL/GenBank/DDBJ whole genome shotgun (WGS) entry which is preliminary data.</text>
</comment>
<dbReference type="Pfam" id="PF10135">
    <property type="entry name" value="Rod-binding"/>
    <property type="match status" value="1"/>
</dbReference>